<evidence type="ECO:0000313" key="2">
    <source>
        <dbReference type="EMBL" id="KAF5470129.1"/>
    </source>
</evidence>
<accession>A0A833XQK7</accession>
<protein>
    <recommendedName>
        <fullName evidence="1">Retroviral polymerase SH3-like domain-containing protein</fullName>
    </recommendedName>
</protein>
<reference evidence="2" key="2">
    <citation type="submission" date="2020-03" db="EMBL/GenBank/DDBJ databases">
        <title>Walnut 2.0.</title>
        <authorList>
            <person name="Marrano A."/>
            <person name="Britton M."/>
            <person name="Zimin A.V."/>
            <person name="Zaini P.A."/>
            <person name="Workman R."/>
            <person name="Puiu D."/>
            <person name="Bianco L."/>
            <person name="Allen B.J."/>
            <person name="Troggio M."/>
            <person name="Leslie C.A."/>
            <person name="Timp W."/>
            <person name="Dendekar A."/>
            <person name="Salzberg S.L."/>
            <person name="Neale D.B."/>
        </authorList>
    </citation>
    <scope>NUCLEOTIDE SEQUENCE</scope>
    <source>
        <tissue evidence="2">Leaves</tissue>
    </source>
</reference>
<sequence length="201" mass="22431">MPSSVLDGSSLFSILFPSFPPFTLPPKIFGYVCYVHSFGPGFDKLDPRSTKCFFVGYSRTQKGYRCYSHVLRRYFMSANVTFFESISYFFDIASSVECDPLPLPNLTLSPPIASPPPPPPLPVPLQVYSHRSWLPASMPSPIMSPFLDLELSSISDSPPIALCRVQDALCNMGWRTAMKDEMDALRHNETWDLVPLPPAGC</sequence>
<dbReference type="InterPro" id="IPR057670">
    <property type="entry name" value="SH3_retrovirus"/>
</dbReference>
<dbReference type="Gramene" id="Jr05_04230_p1">
    <property type="protein sequence ID" value="cds.Jr05_04230_p1"/>
    <property type="gene ID" value="Jr05_04230"/>
</dbReference>
<evidence type="ECO:0000313" key="3">
    <source>
        <dbReference type="Proteomes" id="UP000619265"/>
    </source>
</evidence>
<reference evidence="2" key="1">
    <citation type="submission" date="2015-10" db="EMBL/GenBank/DDBJ databases">
        <authorList>
            <person name="Martinez-Garcia P.J."/>
            <person name="Crepeau M.W."/>
            <person name="Puiu D."/>
            <person name="Gonzalez-Ibeas D."/>
            <person name="Whalen J."/>
            <person name="Stevens K."/>
            <person name="Paul R."/>
            <person name="Butterfield T."/>
            <person name="Britton M."/>
            <person name="Reagan R."/>
            <person name="Chakraborty S."/>
            <person name="Walawage S.L."/>
            <person name="Vasquez-Gross H.A."/>
            <person name="Cardeno C."/>
            <person name="Famula R."/>
            <person name="Pratt K."/>
            <person name="Kuruganti S."/>
            <person name="Aradhya M.K."/>
            <person name="Leslie C.A."/>
            <person name="Dandekar A.M."/>
            <person name="Salzberg S.L."/>
            <person name="Wegrzyn J.L."/>
            <person name="Langley C.H."/>
            <person name="Neale D.B."/>
        </authorList>
    </citation>
    <scope>NUCLEOTIDE SEQUENCE</scope>
    <source>
        <tissue evidence="2">Leaves</tissue>
    </source>
</reference>
<dbReference type="Pfam" id="PF25597">
    <property type="entry name" value="SH3_retrovirus"/>
    <property type="match status" value="1"/>
</dbReference>
<dbReference type="Proteomes" id="UP000619265">
    <property type="component" value="Unassembled WGS sequence"/>
</dbReference>
<organism evidence="2 3">
    <name type="scientific">Juglans regia</name>
    <name type="common">English walnut</name>
    <dbReference type="NCBI Taxonomy" id="51240"/>
    <lineage>
        <taxon>Eukaryota</taxon>
        <taxon>Viridiplantae</taxon>
        <taxon>Streptophyta</taxon>
        <taxon>Embryophyta</taxon>
        <taxon>Tracheophyta</taxon>
        <taxon>Spermatophyta</taxon>
        <taxon>Magnoliopsida</taxon>
        <taxon>eudicotyledons</taxon>
        <taxon>Gunneridae</taxon>
        <taxon>Pentapetalae</taxon>
        <taxon>rosids</taxon>
        <taxon>fabids</taxon>
        <taxon>Fagales</taxon>
        <taxon>Juglandaceae</taxon>
        <taxon>Juglans</taxon>
    </lineage>
</organism>
<feature type="domain" description="Retroviral polymerase SH3-like" evidence="1">
    <location>
        <begin position="32"/>
        <end position="90"/>
    </location>
</feature>
<dbReference type="EMBL" id="LIHL02000005">
    <property type="protein sequence ID" value="KAF5470129.1"/>
    <property type="molecule type" value="Genomic_DNA"/>
</dbReference>
<name>A0A833XQK7_JUGRE</name>
<proteinExistence type="predicted"/>
<gene>
    <name evidence="2" type="ORF">F2P56_010663</name>
</gene>
<evidence type="ECO:0000259" key="1">
    <source>
        <dbReference type="Pfam" id="PF25597"/>
    </source>
</evidence>
<comment type="caution">
    <text evidence="2">The sequence shown here is derived from an EMBL/GenBank/DDBJ whole genome shotgun (WGS) entry which is preliminary data.</text>
</comment>
<dbReference type="AlphaFoldDB" id="A0A833XQK7"/>